<dbReference type="SMART" id="SM00448">
    <property type="entry name" value="REC"/>
    <property type="match status" value="1"/>
</dbReference>
<name>A0ABV2GR01_9HYPH</name>
<evidence type="ECO:0000259" key="5">
    <source>
        <dbReference type="PROSITE" id="PS50110"/>
    </source>
</evidence>
<protein>
    <submittedName>
        <fullName evidence="6">DNA-binding NarL/FixJ family response regulator</fullName>
    </submittedName>
</protein>
<dbReference type="SUPFAM" id="SSF52172">
    <property type="entry name" value="CheY-like"/>
    <property type="match status" value="1"/>
</dbReference>
<dbReference type="PANTHER" id="PTHR45566:SF1">
    <property type="entry name" value="HTH-TYPE TRANSCRIPTIONAL REGULATOR YHJB-RELATED"/>
    <property type="match status" value="1"/>
</dbReference>
<evidence type="ECO:0000256" key="1">
    <source>
        <dbReference type="ARBA" id="ARBA00022553"/>
    </source>
</evidence>
<feature type="domain" description="Response regulatory" evidence="5">
    <location>
        <begin position="21"/>
        <end position="138"/>
    </location>
</feature>
<organism evidence="6 7">
    <name type="scientific">Mesorhizobium robiniae</name>
    <dbReference type="NCBI Taxonomy" id="559315"/>
    <lineage>
        <taxon>Bacteria</taxon>
        <taxon>Pseudomonadati</taxon>
        <taxon>Pseudomonadota</taxon>
        <taxon>Alphaproteobacteria</taxon>
        <taxon>Hyphomicrobiales</taxon>
        <taxon>Phyllobacteriaceae</taxon>
        <taxon>Mesorhizobium</taxon>
    </lineage>
</organism>
<dbReference type="EMBL" id="JBEPMC010000006">
    <property type="protein sequence ID" value="MET3580507.1"/>
    <property type="molecule type" value="Genomic_DNA"/>
</dbReference>
<feature type="domain" description="HTH luxR-type" evidence="4">
    <location>
        <begin position="172"/>
        <end position="237"/>
    </location>
</feature>
<dbReference type="CDD" id="cd17535">
    <property type="entry name" value="REC_NarL-like"/>
    <property type="match status" value="1"/>
</dbReference>
<dbReference type="Gene3D" id="3.40.50.2300">
    <property type="match status" value="1"/>
</dbReference>
<feature type="modified residue" description="4-aspartylphosphate" evidence="3">
    <location>
        <position position="73"/>
    </location>
</feature>
<dbReference type="CDD" id="cd06170">
    <property type="entry name" value="LuxR_C_like"/>
    <property type="match status" value="1"/>
</dbReference>
<evidence type="ECO:0000259" key="4">
    <source>
        <dbReference type="PROSITE" id="PS50043"/>
    </source>
</evidence>
<keyword evidence="7" id="KW-1185">Reference proteome</keyword>
<dbReference type="SUPFAM" id="SSF46894">
    <property type="entry name" value="C-terminal effector domain of the bipartite response regulators"/>
    <property type="match status" value="1"/>
</dbReference>
<evidence type="ECO:0000313" key="7">
    <source>
        <dbReference type="Proteomes" id="UP001549204"/>
    </source>
</evidence>
<evidence type="ECO:0000256" key="2">
    <source>
        <dbReference type="ARBA" id="ARBA00023125"/>
    </source>
</evidence>
<dbReference type="InterPro" id="IPR051015">
    <property type="entry name" value="EvgA-like"/>
</dbReference>
<dbReference type="PROSITE" id="PS50043">
    <property type="entry name" value="HTH_LUXR_2"/>
    <property type="match status" value="1"/>
</dbReference>
<dbReference type="PANTHER" id="PTHR45566">
    <property type="entry name" value="HTH-TYPE TRANSCRIPTIONAL REGULATOR YHJB-RELATED"/>
    <property type="match status" value="1"/>
</dbReference>
<dbReference type="PROSITE" id="PS50110">
    <property type="entry name" value="RESPONSE_REGULATORY"/>
    <property type="match status" value="1"/>
</dbReference>
<sequence>MTLRPSPFNGSRFRWGSSMYRIVIADDHGLYRRGLRLALTAGIPGVEIFEASCFDAVLSLLAEQASVDLAILDLNMPGLFNQEVLGGILSAYPDTRFAIVSGNDSRSEILTALSIGLHGYIVKSQRDEEVVMAVNEILSGRIYVPALLSRPGAALATHAPTPAEQIPQRRTTSGNLGRLTSRQKEVLKLMAEGYSNKEIARDLEIAEATTKIHAAAVLRELGVRNRTEAAVMLKTWLTGNINNIN</sequence>
<evidence type="ECO:0000256" key="3">
    <source>
        <dbReference type="PROSITE-ProRule" id="PRU00169"/>
    </source>
</evidence>
<comment type="caution">
    <text evidence="6">The sequence shown here is derived from an EMBL/GenBank/DDBJ whole genome shotgun (WGS) entry which is preliminary data.</text>
</comment>
<dbReference type="InterPro" id="IPR058245">
    <property type="entry name" value="NreC/VraR/RcsB-like_REC"/>
</dbReference>
<dbReference type="SMART" id="SM00421">
    <property type="entry name" value="HTH_LUXR"/>
    <property type="match status" value="1"/>
</dbReference>
<dbReference type="GO" id="GO:0003677">
    <property type="term" value="F:DNA binding"/>
    <property type="evidence" value="ECO:0007669"/>
    <property type="project" value="UniProtKB-KW"/>
</dbReference>
<dbReference type="InterPro" id="IPR016032">
    <property type="entry name" value="Sig_transdc_resp-reg_C-effctor"/>
</dbReference>
<dbReference type="Proteomes" id="UP001549204">
    <property type="component" value="Unassembled WGS sequence"/>
</dbReference>
<keyword evidence="2 6" id="KW-0238">DNA-binding</keyword>
<reference evidence="6 7" key="1">
    <citation type="submission" date="2024-06" db="EMBL/GenBank/DDBJ databases">
        <title>Genomic Encyclopedia of Type Strains, Phase IV (KMG-IV): sequencing the most valuable type-strain genomes for metagenomic binning, comparative biology and taxonomic classification.</title>
        <authorList>
            <person name="Goeker M."/>
        </authorList>
    </citation>
    <scope>NUCLEOTIDE SEQUENCE [LARGE SCALE GENOMIC DNA]</scope>
    <source>
        <strain evidence="6 7">DSM 100022</strain>
    </source>
</reference>
<dbReference type="Pfam" id="PF00196">
    <property type="entry name" value="GerE"/>
    <property type="match status" value="1"/>
</dbReference>
<dbReference type="InterPro" id="IPR011006">
    <property type="entry name" value="CheY-like_superfamily"/>
</dbReference>
<keyword evidence="1 3" id="KW-0597">Phosphoprotein</keyword>
<dbReference type="InterPro" id="IPR001789">
    <property type="entry name" value="Sig_transdc_resp-reg_receiver"/>
</dbReference>
<gene>
    <name evidence="6" type="ORF">ABID19_003546</name>
</gene>
<dbReference type="PRINTS" id="PR00038">
    <property type="entry name" value="HTHLUXR"/>
</dbReference>
<evidence type="ECO:0000313" key="6">
    <source>
        <dbReference type="EMBL" id="MET3580507.1"/>
    </source>
</evidence>
<dbReference type="Pfam" id="PF00072">
    <property type="entry name" value="Response_reg"/>
    <property type="match status" value="1"/>
</dbReference>
<proteinExistence type="predicted"/>
<dbReference type="InterPro" id="IPR000792">
    <property type="entry name" value="Tscrpt_reg_LuxR_C"/>
</dbReference>
<accession>A0ABV2GR01</accession>